<dbReference type="SMART" id="SM00089">
    <property type="entry name" value="PKD"/>
    <property type="match status" value="2"/>
</dbReference>
<dbReference type="RefSeq" id="WP_090147166.1">
    <property type="nucleotide sequence ID" value="NZ_FNAN01000003.1"/>
</dbReference>
<feature type="domain" description="PKD" evidence="1">
    <location>
        <begin position="784"/>
        <end position="823"/>
    </location>
</feature>
<dbReference type="STRING" id="659014.SAMN04487996_10314"/>
<protein>
    <submittedName>
        <fullName evidence="2">Gliding motility-associated C-terminal domain-containing protein</fullName>
    </submittedName>
</protein>
<dbReference type="PROSITE" id="PS50093">
    <property type="entry name" value="PKD"/>
    <property type="match status" value="2"/>
</dbReference>
<feature type="domain" description="PKD" evidence="1">
    <location>
        <begin position="1017"/>
        <end position="1072"/>
    </location>
</feature>
<name>A0A1G6Z4F8_9BACT</name>
<dbReference type="Gene3D" id="2.60.40.10">
    <property type="entry name" value="Immunoglobulins"/>
    <property type="match status" value="2"/>
</dbReference>
<dbReference type="Pfam" id="PF00801">
    <property type="entry name" value="PKD"/>
    <property type="match status" value="2"/>
</dbReference>
<dbReference type="EMBL" id="FNAN01000003">
    <property type="protein sequence ID" value="SDD97411.1"/>
    <property type="molecule type" value="Genomic_DNA"/>
</dbReference>
<evidence type="ECO:0000313" key="3">
    <source>
        <dbReference type="Proteomes" id="UP000198748"/>
    </source>
</evidence>
<dbReference type="InterPro" id="IPR044023">
    <property type="entry name" value="Ig_7"/>
</dbReference>
<dbReference type="OrthoDB" id="1652165at2"/>
<proteinExistence type="predicted"/>
<evidence type="ECO:0000259" key="1">
    <source>
        <dbReference type="PROSITE" id="PS50093"/>
    </source>
</evidence>
<reference evidence="3" key="1">
    <citation type="submission" date="2016-10" db="EMBL/GenBank/DDBJ databases">
        <authorList>
            <person name="Varghese N."/>
            <person name="Submissions S."/>
        </authorList>
    </citation>
    <scope>NUCLEOTIDE SEQUENCE [LARGE SCALE GENOMIC DNA]</scope>
    <source>
        <strain evidence="3">DSM 25329</strain>
    </source>
</reference>
<dbReference type="Pfam" id="PF25778">
    <property type="entry name" value="DUF7948"/>
    <property type="match status" value="1"/>
</dbReference>
<dbReference type="Proteomes" id="UP000198748">
    <property type="component" value="Unassembled WGS sequence"/>
</dbReference>
<dbReference type="CDD" id="cd00146">
    <property type="entry name" value="PKD"/>
    <property type="match status" value="1"/>
</dbReference>
<keyword evidence="3" id="KW-1185">Reference proteome</keyword>
<evidence type="ECO:0000313" key="2">
    <source>
        <dbReference type="EMBL" id="SDD97411.1"/>
    </source>
</evidence>
<sequence length="1150" mass="123825">MQKTLRLLLISFLIIVRTADLSRAASAYFIENKGQWDKDIRFRAAIPGGFLFLKEHSLVYVLYDGSQVSAMHAKGHAPGAREDMNAPGLRAHGVEVSFLNASLNARHNALKEGKGRFSYFLGNDPNAWASNVKGFEEVIYENIYPDINLRIYINQAKLKYEFIVKPGADASRISFQYKGAEKVSLNESGQIIVKTSVGDIKEAQPYSFQSGSNARTTEVPSAFRLSNDNIAHFELPAGYNKALPLTIDPELIFSTYSGSVSDNWGHTATYDDEGNLYSGGTVFGSDFPATTGAFQVKFAGFVDVSVIKFNPTGTDLLYATFLGGDHTDLPTSLIVNSKKELLILGTTSSKDFPVANAFQPTFGGGTVARPISGLELLNGSDLFISKLSPDGKQLTGSTFLGGSGNDGVSITDEVTIRNYGDSFRGEIGVDANDQVYIVSSTNSANFPLKNASQAKSGGGQDGVVARLSAGLDQLLWATYLGGGKWDAAYSLKVAGNGEIYVAGISQSGNLSTKAGAYQQALKGTEDGFVARFVNDQLSALTYLGTDKEDGAYLLDIDQTNQVYVYGLTRGSYPVSQGVYQNAKSGQFVQALNASLSQSIFSTVVGSGRGTPDISPTAFLVSECGNIYLAGWGGDVNSSTANNAASSTSNLPVTDDAIQPTTNGNNFYIAILEQGAKSLLYATFFGSRARDPRLQGDHVDGGTSRFDKNGMIYHATCACGGSNFPVTPQAWSETNNSENCNNAAFKIDIDRLKADFDVYAGQTKDVLRGCAPLELTFVNTSEGGVDYIWEVNGNTISREEGQSEYAFTKPGEYTVTLTAYNRLSCKRMDMAEKKIVVETLATKVTGDTTVCENSVVKLGASGGTQYKWSPAAGLDNANIATPVATVKETTEYSVEISNNAGCKVTEKVKLAVEKKTDFAGMPDTEVCQGSTVTLTVSGNAPQYKWHATTGLEETIGKSVTVKPTQTTTYMIEGMYEDGCRPLREITVKVDQSYAPDFEVIQSGGACNEPFSYTMTSKTGKAQRYEWHMGTGNPMTDPEVKNYIYEVPGEYTVTLTAYNAAGCSLTASKTITAEPAFTLSNVITPNGDGKNDFFIVPVASSSLEVFNRWGKSIFKTADYKNNWGKDIANGTYLYVVDTPQGNHCKGWVEVLE</sequence>
<dbReference type="InterPro" id="IPR013783">
    <property type="entry name" value="Ig-like_fold"/>
</dbReference>
<dbReference type="Pfam" id="PF19081">
    <property type="entry name" value="Ig_7"/>
    <property type="match status" value="1"/>
</dbReference>
<dbReference type="SUPFAM" id="SSF49299">
    <property type="entry name" value="PKD domain"/>
    <property type="match status" value="2"/>
</dbReference>
<dbReference type="PANTHER" id="PTHR35580:SF1">
    <property type="entry name" value="PHYTASE-LIKE DOMAIN-CONTAINING PROTEIN"/>
    <property type="match status" value="1"/>
</dbReference>
<dbReference type="Pfam" id="PF13585">
    <property type="entry name" value="CHU_C"/>
    <property type="match status" value="1"/>
</dbReference>
<dbReference type="InterPro" id="IPR052918">
    <property type="entry name" value="Motility_Chemotaxis_Reg"/>
</dbReference>
<dbReference type="InterPro" id="IPR035986">
    <property type="entry name" value="PKD_dom_sf"/>
</dbReference>
<dbReference type="PANTHER" id="PTHR35580">
    <property type="entry name" value="CELL SURFACE GLYCOPROTEIN (S-LAYER PROTEIN)-LIKE PROTEIN"/>
    <property type="match status" value="1"/>
</dbReference>
<dbReference type="InterPro" id="IPR057708">
    <property type="entry name" value="DUF7948"/>
</dbReference>
<gene>
    <name evidence="2" type="ORF">SAMN04487996_10314</name>
</gene>
<dbReference type="InterPro" id="IPR000601">
    <property type="entry name" value="PKD_dom"/>
</dbReference>
<dbReference type="AlphaFoldDB" id="A0A1G6Z4F8"/>
<organism evidence="2 3">
    <name type="scientific">Dyadobacter soli</name>
    <dbReference type="NCBI Taxonomy" id="659014"/>
    <lineage>
        <taxon>Bacteria</taxon>
        <taxon>Pseudomonadati</taxon>
        <taxon>Bacteroidota</taxon>
        <taxon>Cytophagia</taxon>
        <taxon>Cytophagales</taxon>
        <taxon>Spirosomataceae</taxon>
        <taxon>Dyadobacter</taxon>
    </lineage>
</organism>
<accession>A0A1G6Z4F8</accession>
<dbReference type="InterPro" id="IPR022409">
    <property type="entry name" value="PKD/Chitinase_dom"/>
</dbReference>